<evidence type="ECO:0000256" key="3">
    <source>
        <dbReference type="ARBA" id="ARBA00022833"/>
    </source>
</evidence>
<dbReference type="KEGG" id="tpal:117649885"/>
<accession>A0A6P8ZV29</accession>
<dbReference type="InterPro" id="IPR053010">
    <property type="entry name" value="SET_SmydA-8"/>
</dbReference>
<evidence type="ECO:0000256" key="2">
    <source>
        <dbReference type="ARBA" id="ARBA00022771"/>
    </source>
</evidence>
<dbReference type="GO" id="GO:0008270">
    <property type="term" value="F:zinc ion binding"/>
    <property type="evidence" value="ECO:0007669"/>
    <property type="project" value="UniProtKB-KW"/>
</dbReference>
<dbReference type="InterPro" id="IPR002893">
    <property type="entry name" value="Znf_MYND"/>
</dbReference>
<dbReference type="GeneID" id="117649885"/>
<dbReference type="Gene3D" id="2.170.270.10">
    <property type="entry name" value="SET domain"/>
    <property type="match status" value="1"/>
</dbReference>
<dbReference type="InterPro" id="IPR046341">
    <property type="entry name" value="SET_dom_sf"/>
</dbReference>
<dbReference type="PANTHER" id="PTHR46455:SF3">
    <property type="entry name" value="SET AND MYND DOMAIN CONTAINING, ARTHROPOD-SPECIFIC, MEMBER 9, ISOFORM A-RELATED"/>
    <property type="match status" value="1"/>
</dbReference>
<organism evidence="7">
    <name type="scientific">Thrips palmi</name>
    <name type="common">Melon thrips</name>
    <dbReference type="NCBI Taxonomy" id="161013"/>
    <lineage>
        <taxon>Eukaryota</taxon>
        <taxon>Metazoa</taxon>
        <taxon>Ecdysozoa</taxon>
        <taxon>Arthropoda</taxon>
        <taxon>Hexapoda</taxon>
        <taxon>Insecta</taxon>
        <taxon>Pterygota</taxon>
        <taxon>Neoptera</taxon>
        <taxon>Paraneoptera</taxon>
        <taxon>Thysanoptera</taxon>
        <taxon>Terebrantia</taxon>
        <taxon>Thripoidea</taxon>
        <taxon>Thripidae</taxon>
        <taxon>Thrips</taxon>
    </lineage>
</organism>
<feature type="domain" description="MYND-type" evidence="5">
    <location>
        <begin position="16"/>
        <end position="51"/>
    </location>
</feature>
<dbReference type="Proteomes" id="UP000515158">
    <property type="component" value="Unplaced"/>
</dbReference>
<dbReference type="SUPFAM" id="SSF144232">
    <property type="entry name" value="HIT/MYND zinc finger-like"/>
    <property type="match status" value="1"/>
</dbReference>
<evidence type="ECO:0000256" key="1">
    <source>
        <dbReference type="ARBA" id="ARBA00022723"/>
    </source>
</evidence>
<keyword evidence="2 4" id="KW-0863">Zinc-finger</keyword>
<dbReference type="Gene3D" id="1.10.220.160">
    <property type="match status" value="1"/>
</dbReference>
<keyword evidence="6" id="KW-1185">Reference proteome</keyword>
<name>A0A6P8ZV29_THRPL</name>
<dbReference type="RefSeq" id="XP_034248960.1">
    <property type="nucleotide sequence ID" value="XM_034393069.1"/>
</dbReference>
<gene>
    <name evidence="7" type="primary">LOC117649885</name>
</gene>
<protein>
    <submittedName>
        <fullName evidence="7">Uncharacterized protein LOC117649885</fullName>
    </submittedName>
</protein>
<dbReference type="PROSITE" id="PS50865">
    <property type="entry name" value="ZF_MYND_2"/>
    <property type="match status" value="1"/>
</dbReference>
<evidence type="ECO:0000256" key="4">
    <source>
        <dbReference type="PROSITE-ProRule" id="PRU00134"/>
    </source>
</evidence>
<sequence length="277" mass="30192">MSAPSSLSHNAPTGPCAVCGAEGRPCSRCRLHYYCGTQHQRQHWAKHRHGCGSVALRGRYVVATKDIPAETIVLREIPLVIYPDSPKPGLPFFEKLCLGCFGVLTGRGGKVQCRRCGLPVCSEACSKEAAHAPECHAFQRAKYRVSAAEVRGQSIVILTAVGALRTALVAQTEPRLKNLECTLNLDAEGMLVLPEAKEWAEVHGAMNKTAVAWLRRTVGISWLTEEELLRAALVNLLHGDCVRDETPERFGRAGLKALTLFSIGPYSILRRTAQSSP</sequence>
<dbReference type="AlphaFoldDB" id="A0A6P8ZV29"/>
<evidence type="ECO:0000259" key="5">
    <source>
        <dbReference type="PROSITE" id="PS50865"/>
    </source>
</evidence>
<dbReference type="PANTHER" id="PTHR46455">
    <property type="entry name" value="SET AND MYND DOMAIN CONTAINING, ARTHROPOD-SPECIFIC, MEMBER 4, ISOFORM A"/>
    <property type="match status" value="1"/>
</dbReference>
<reference evidence="7" key="1">
    <citation type="submission" date="2025-08" db="UniProtKB">
        <authorList>
            <consortium name="RefSeq"/>
        </authorList>
    </citation>
    <scope>IDENTIFICATION</scope>
    <source>
        <tissue evidence="7">Total insect</tissue>
    </source>
</reference>
<proteinExistence type="predicted"/>
<dbReference type="OrthoDB" id="77368at2759"/>
<dbReference type="Gene3D" id="6.10.140.2220">
    <property type="match status" value="2"/>
</dbReference>
<dbReference type="InParanoid" id="A0A6P8ZV29"/>
<keyword evidence="3" id="KW-0862">Zinc</keyword>
<evidence type="ECO:0000313" key="6">
    <source>
        <dbReference type="Proteomes" id="UP000515158"/>
    </source>
</evidence>
<dbReference type="Pfam" id="PF01753">
    <property type="entry name" value="zf-MYND"/>
    <property type="match status" value="1"/>
</dbReference>
<evidence type="ECO:0000313" key="7">
    <source>
        <dbReference type="RefSeq" id="XP_034248960.1"/>
    </source>
</evidence>
<keyword evidence="1" id="KW-0479">Metal-binding</keyword>